<reference evidence="1" key="1">
    <citation type="submission" date="2014-09" db="EMBL/GenBank/DDBJ databases">
        <authorList>
            <person name="Magalhaes I.L.F."/>
            <person name="Oliveira U."/>
            <person name="Santos F.R."/>
            <person name="Vidigal T.H.D.A."/>
            <person name="Brescovit A.D."/>
            <person name="Santos A.J."/>
        </authorList>
    </citation>
    <scope>NUCLEOTIDE SEQUENCE</scope>
    <source>
        <tissue evidence="1">Shoot tissue taken approximately 20 cm above the soil surface</tissue>
    </source>
</reference>
<reference evidence="1" key="2">
    <citation type="journal article" date="2015" name="Data Brief">
        <title>Shoot transcriptome of the giant reed, Arundo donax.</title>
        <authorList>
            <person name="Barrero R.A."/>
            <person name="Guerrero F.D."/>
            <person name="Moolhuijzen P."/>
            <person name="Goolsby J.A."/>
            <person name="Tidwell J."/>
            <person name="Bellgard S.E."/>
            <person name="Bellgard M.I."/>
        </authorList>
    </citation>
    <scope>NUCLEOTIDE SEQUENCE</scope>
    <source>
        <tissue evidence="1">Shoot tissue taken approximately 20 cm above the soil surface</tissue>
    </source>
</reference>
<protein>
    <submittedName>
        <fullName evidence="1">Uncharacterized protein</fullName>
    </submittedName>
</protein>
<accession>A0A0A9DGW7</accession>
<dbReference type="EMBL" id="GBRH01214888">
    <property type="protein sequence ID" value="JAD83007.1"/>
    <property type="molecule type" value="Transcribed_RNA"/>
</dbReference>
<name>A0A0A9DGW7_ARUDO</name>
<sequence length="65" mass="7220">MDVEPGLVEKPLLDGRLKLVLGLNINECSRLFTSRVCIFLFSCKENVYETNINLTGSSLLFLGSV</sequence>
<dbReference type="AlphaFoldDB" id="A0A0A9DGW7"/>
<organism evidence="1">
    <name type="scientific">Arundo donax</name>
    <name type="common">Giant reed</name>
    <name type="synonym">Donax arundinaceus</name>
    <dbReference type="NCBI Taxonomy" id="35708"/>
    <lineage>
        <taxon>Eukaryota</taxon>
        <taxon>Viridiplantae</taxon>
        <taxon>Streptophyta</taxon>
        <taxon>Embryophyta</taxon>
        <taxon>Tracheophyta</taxon>
        <taxon>Spermatophyta</taxon>
        <taxon>Magnoliopsida</taxon>
        <taxon>Liliopsida</taxon>
        <taxon>Poales</taxon>
        <taxon>Poaceae</taxon>
        <taxon>PACMAD clade</taxon>
        <taxon>Arundinoideae</taxon>
        <taxon>Arundineae</taxon>
        <taxon>Arundo</taxon>
    </lineage>
</organism>
<evidence type="ECO:0000313" key="1">
    <source>
        <dbReference type="EMBL" id="JAD83007.1"/>
    </source>
</evidence>
<proteinExistence type="predicted"/>